<protein>
    <recommendedName>
        <fullName evidence="4">Flagellar motor switch protein FliG</fullName>
    </recommendedName>
</protein>
<dbReference type="Pfam" id="PF14841">
    <property type="entry name" value="FliG_M"/>
    <property type="match status" value="1"/>
</dbReference>
<sequence length="336" mass="38049">MYQSNELTGKQKAAILLISLGPDISAQVFKHLKEEEIEKLTLEIANQRKIPQEQKDKVLSEFHQMCIAKDYISSGGLDYAREILEKALGAEKAVLIINRLTSSLQIRPFDFARKTDPGQLLNFIQNEHPQTIALIMAYLQAEQSAAILSALPPDRQVDVAKRIATMDRTSPDVIKDVERILERKLSSLVTQDFTAAGGVDSIVEVLNRVDRTTERTIIENLEVQHPELAEEIKKRMFVFEDIVLLDDRSLQLVLREIESKDLALALKASSSEVAEKIYRNMSKRASEMLREEIEYMGPVRIRDVEEAQQKIVNVIRKLEESGEIIVSRGKGDEIIA</sequence>
<feature type="domain" description="Flagellar motor switch protein FliG middle" evidence="11">
    <location>
        <begin position="117"/>
        <end position="191"/>
    </location>
</feature>
<evidence type="ECO:0000256" key="4">
    <source>
        <dbReference type="ARBA" id="ARBA00021870"/>
    </source>
</evidence>
<dbReference type="FunFam" id="1.10.220.30:FF:000001">
    <property type="entry name" value="Flagellar motor switch protein FliG"/>
    <property type="match status" value="1"/>
</dbReference>
<evidence type="ECO:0000256" key="6">
    <source>
        <dbReference type="ARBA" id="ARBA00022500"/>
    </source>
</evidence>
<accession>A0A4R1Q2E8</accession>
<name>A0A4R1Q2E8_9FIRM</name>
<keyword evidence="14" id="KW-1185">Reference proteome</keyword>
<keyword evidence="7" id="KW-0283">Flagellar rotation</keyword>
<dbReference type="GO" id="GO:0003774">
    <property type="term" value="F:cytoskeletal motor activity"/>
    <property type="evidence" value="ECO:0007669"/>
    <property type="project" value="InterPro"/>
</dbReference>
<evidence type="ECO:0000313" key="13">
    <source>
        <dbReference type="EMBL" id="TCL40159.1"/>
    </source>
</evidence>
<dbReference type="Pfam" id="PF01706">
    <property type="entry name" value="FliG_C"/>
    <property type="match status" value="1"/>
</dbReference>
<feature type="domain" description="Flagellar motor switch protein FliG N-terminal" evidence="12">
    <location>
        <begin position="6"/>
        <end position="109"/>
    </location>
</feature>
<comment type="similarity">
    <text evidence="3">Belongs to the FliG family.</text>
</comment>
<dbReference type="PANTHER" id="PTHR30534">
    <property type="entry name" value="FLAGELLAR MOTOR SWITCH PROTEIN FLIG"/>
    <property type="match status" value="1"/>
</dbReference>
<dbReference type="NCBIfam" id="TIGR00207">
    <property type="entry name" value="fliG"/>
    <property type="match status" value="1"/>
</dbReference>
<dbReference type="Gene3D" id="1.10.220.30">
    <property type="match status" value="3"/>
</dbReference>
<keyword evidence="6" id="KW-0145">Chemotaxis</keyword>
<dbReference type="InterPro" id="IPR011002">
    <property type="entry name" value="FliG_a-hlx"/>
</dbReference>
<dbReference type="InterPro" id="IPR023087">
    <property type="entry name" value="Flg_Motor_Flig_C"/>
</dbReference>
<evidence type="ECO:0000256" key="7">
    <source>
        <dbReference type="ARBA" id="ARBA00022779"/>
    </source>
</evidence>
<keyword evidence="8" id="KW-0472">Membrane</keyword>
<evidence type="ECO:0000259" key="12">
    <source>
        <dbReference type="Pfam" id="PF14842"/>
    </source>
</evidence>
<organism evidence="13 14">
    <name type="scientific">Anaerospora hongkongensis</name>
    <dbReference type="NCBI Taxonomy" id="244830"/>
    <lineage>
        <taxon>Bacteria</taxon>
        <taxon>Bacillati</taxon>
        <taxon>Bacillota</taxon>
        <taxon>Negativicutes</taxon>
        <taxon>Selenomonadales</taxon>
        <taxon>Sporomusaceae</taxon>
        <taxon>Anaerospora</taxon>
    </lineage>
</organism>
<comment type="subcellular location">
    <subcellularLocation>
        <location evidence="1">Bacterial flagellum basal body</location>
    </subcellularLocation>
    <subcellularLocation>
        <location evidence="2">Cell membrane</location>
        <topology evidence="2">Peripheral membrane protein</topology>
        <orientation evidence="2">Cytoplasmic side</orientation>
    </subcellularLocation>
</comment>
<dbReference type="PANTHER" id="PTHR30534:SF0">
    <property type="entry name" value="FLAGELLAR MOTOR SWITCH PROTEIN FLIG"/>
    <property type="match status" value="1"/>
</dbReference>
<dbReference type="InterPro" id="IPR028263">
    <property type="entry name" value="FliG_N"/>
</dbReference>
<dbReference type="RefSeq" id="WP_132074632.1">
    <property type="nucleotide sequence ID" value="NZ_DAIMLW010000278.1"/>
</dbReference>
<dbReference type="EMBL" id="SLUI01000001">
    <property type="protein sequence ID" value="TCL40159.1"/>
    <property type="molecule type" value="Genomic_DNA"/>
</dbReference>
<dbReference type="AlphaFoldDB" id="A0A4R1Q2E8"/>
<feature type="domain" description="Flagellar motor switch protein FliG C-terminal" evidence="10">
    <location>
        <begin position="219"/>
        <end position="325"/>
    </location>
</feature>
<evidence type="ECO:0000259" key="11">
    <source>
        <dbReference type="Pfam" id="PF14841"/>
    </source>
</evidence>
<dbReference type="OrthoDB" id="9780302at2"/>
<keyword evidence="13" id="KW-0282">Flagellum</keyword>
<evidence type="ECO:0000256" key="1">
    <source>
        <dbReference type="ARBA" id="ARBA00004117"/>
    </source>
</evidence>
<evidence type="ECO:0000256" key="5">
    <source>
        <dbReference type="ARBA" id="ARBA00022475"/>
    </source>
</evidence>
<dbReference type="PIRSF" id="PIRSF003161">
    <property type="entry name" value="FliG"/>
    <property type="match status" value="1"/>
</dbReference>
<keyword evidence="9" id="KW-0975">Bacterial flagellum</keyword>
<keyword evidence="13" id="KW-0969">Cilium</keyword>
<comment type="caution">
    <text evidence="13">The sequence shown here is derived from an EMBL/GenBank/DDBJ whole genome shotgun (WGS) entry which is preliminary data.</text>
</comment>
<dbReference type="PRINTS" id="PR00954">
    <property type="entry name" value="FLGMOTORFLIG"/>
</dbReference>
<evidence type="ECO:0000313" key="14">
    <source>
        <dbReference type="Proteomes" id="UP000295063"/>
    </source>
</evidence>
<dbReference type="GO" id="GO:0009425">
    <property type="term" value="C:bacterial-type flagellum basal body"/>
    <property type="evidence" value="ECO:0007669"/>
    <property type="project" value="UniProtKB-SubCell"/>
</dbReference>
<reference evidence="13 14" key="1">
    <citation type="submission" date="2019-03" db="EMBL/GenBank/DDBJ databases">
        <title>Genomic Encyclopedia of Type Strains, Phase IV (KMG-IV): sequencing the most valuable type-strain genomes for metagenomic binning, comparative biology and taxonomic classification.</title>
        <authorList>
            <person name="Goeker M."/>
        </authorList>
    </citation>
    <scope>NUCLEOTIDE SEQUENCE [LARGE SCALE GENOMIC DNA]</scope>
    <source>
        <strain evidence="13 14">DSM 15969</strain>
    </source>
</reference>
<dbReference type="InterPro" id="IPR000090">
    <property type="entry name" value="Flg_Motor_Flig"/>
</dbReference>
<keyword evidence="5" id="KW-1003">Cell membrane</keyword>
<dbReference type="GO" id="GO:0071973">
    <property type="term" value="P:bacterial-type flagellum-dependent cell motility"/>
    <property type="evidence" value="ECO:0007669"/>
    <property type="project" value="InterPro"/>
</dbReference>
<evidence type="ECO:0000256" key="2">
    <source>
        <dbReference type="ARBA" id="ARBA00004413"/>
    </source>
</evidence>
<dbReference type="Pfam" id="PF14842">
    <property type="entry name" value="FliG_N"/>
    <property type="match status" value="1"/>
</dbReference>
<evidence type="ECO:0000259" key="10">
    <source>
        <dbReference type="Pfam" id="PF01706"/>
    </source>
</evidence>
<dbReference type="GO" id="GO:0005886">
    <property type="term" value="C:plasma membrane"/>
    <property type="evidence" value="ECO:0007669"/>
    <property type="project" value="UniProtKB-SubCell"/>
</dbReference>
<gene>
    <name evidence="13" type="ORF">EV210_101360</name>
</gene>
<dbReference type="SUPFAM" id="SSF48029">
    <property type="entry name" value="FliG"/>
    <property type="match status" value="2"/>
</dbReference>
<proteinExistence type="inferred from homology"/>
<dbReference type="InterPro" id="IPR032779">
    <property type="entry name" value="FliG_M"/>
</dbReference>
<evidence type="ECO:0000256" key="3">
    <source>
        <dbReference type="ARBA" id="ARBA00010299"/>
    </source>
</evidence>
<keyword evidence="13" id="KW-0966">Cell projection</keyword>
<dbReference type="Proteomes" id="UP000295063">
    <property type="component" value="Unassembled WGS sequence"/>
</dbReference>
<evidence type="ECO:0000256" key="8">
    <source>
        <dbReference type="ARBA" id="ARBA00023136"/>
    </source>
</evidence>
<evidence type="ECO:0000256" key="9">
    <source>
        <dbReference type="ARBA" id="ARBA00023143"/>
    </source>
</evidence>
<dbReference type="GO" id="GO:0006935">
    <property type="term" value="P:chemotaxis"/>
    <property type="evidence" value="ECO:0007669"/>
    <property type="project" value="UniProtKB-KW"/>
</dbReference>